<dbReference type="EC" id="4.3.1.3" evidence="2"/>
<reference evidence="2 3" key="1">
    <citation type="journal article" date="2021" name="bioRxiv">
        <title>Unique metabolic strategies in Hadean analogues reveal hints for primordial physiology.</title>
        <authorList>
            <person name="Nobu M.K."/>
            <person name="Nakai R."/>
            <person name="Tamazawa S."/>
            <person name="Mori H."/>
            <person name="Toyoda A."/>
            <person name="Ijiri A."/>
            <person name="Suzuki S."/>
            <person name="Kurokawa K."/>
            <person name="Kamagata Y."/>
            <person name="Tamaki H."/>
        </authorList>
    </citation>
    <scope>NUCLEOTIDE SEQUENCE [LARGE SCALE GENOMIC DNA]</scope>
    <source>
        <strain evidence="2">BS525</strain>
    </source>
</reference>
<evidence type="ECO:0000256" key="1">
    <source>
        <dbReference type="ARBA" id="ARBA00023239"/>
    </source>
</evidence>
<dbReference type="InterPro" id="IPR008948">
    <property type="entry name" value="L-Aspartase-like"/>
</dbReference>
<name>A0A9E2BH54_PSYF1</name>
<comment type="caution">
    <text evidence="2">The sequence shown here is derived from an EMBL/GenBank/DDBJ whole genome shotgun (WGS) entry which is preliminary data.</text>
</comment>
<dbReference type="Proteomes" id="UP000811545">
    <property type="component" value="Unassembled WGS sequence"/>
</dbReference>
<dbReference type="EMBL" id="QLTW01000035">
    <property type="protein sequence ID" value="MBT9144964.1"/>
    <property type="molecule type" value="Genomic_DNA"/>
</dbReference>
<protein>
    <submittedName>
        <fullName evidence="2">Histidine ammonia-lyase</fullName>
        <ecNumber evidence="2">4.3.1.3</ecNumber>
    </submittedName>
</protein>
<dbReference type="Pfam" id="PF00221">
    <property type="entry name" value="Lyase_aromatic"/>
    <property type="match status" value="1"/>
</dbReference>
<dbReference type="NCBIfam" id="NF006871">
    <property type="entry name" value="PRK09367.1"/>
    <property type="match status" value="1"/>
</dbReference>
<dbReference type="InterPro" id="IPR022313">
    <property type="entry name" value="Phe/His_NH3-lyase_AS"/>
</dbReference>
<gene>
    <name evidence="2" type="primary">hutH</name>
    <name evidence="2" type="ORF">DDT42_00823</name>
</gene>
<evidence type="ECO:0000313" key="3">
    <source>
        <dbReference type="Proteomes" id="UP000811545"/>
    </source>
</evidence>
<organism evidence="2 3">
    <name type="scientific">Psychracetigena formicireducens</name>
    <dbReference type="NCBI Taxonomy" id="2986056"/>
    <lineage>
        <taxon>Bacteria</taxon>
        <taxon>Bacillati</taxon>
        <taxon>Candidatus Lithacetigenota</taxon>
        <taxon>Candidatus Psychracetigena</taxon>
    </lineage>
</organism>
<dbReference type="Gene3D" id="1.10.275.10">
    <property type="entry name" value="Fumarase/aspartase (N-terminal domain)"/>
    <property type="match status" value="1"/>
</dbReference>
<proteinExistence type="predicted"/>
<dbReference type="Gene3D" id="1.20.200.10">
    <property type="entry name" value="Fumarase/aspartase (Central domain)"/>
    <property type="match status" value="1"/>
</dbReference>
<evidence type="ECO:0000313" key="2">
    <source>
        <dbReference type="EMBL" id="MBT9144964.1"/>
    </source>
</evidence>
<dbReference type="GO" id="GO:0004397">
    <property type="term" value="F:histidine ammonia-lyase activity"/>
    <property type="evidence" value="ECO:0007669"/>
    <property type="project" value="UniProtKB-EC"/>
</dbReference>
<accession>A0A9E2BH54</accession>
<dbReference type="FunFam" id="1.10.275.10:FF:000005">
    <property type="entry name" value="Histidine ammonia-lyase"/>
    <property type="match status" value="1"/>
</dbReference>
<dbReference type="InterPro" id="IPR001106">
    <property type="entry name" value="Aromatic_Lyase"/>
</dbReference>
<dbReference type="AlphaFoldDB" id="A0A9E2BH54"/>
<dbReference type="SUPFAM" id="SSF48557">
    <property type="entry name" value="L-aspartase-like"/>
    <property type="match status" value="1"/>
</dbReference>
<keyword evidence="1 2" id="KW-0456">Lyase</keyword>
<dbReference type="InterPro" id="IPR024083">
    <property type="entry name" value="Fumarase/histidase_N"/>
</dbReference>
<dbReference type="PROSITE" id="PS00488">
    <property type="entry name" value="PAL_HISTIDASE"/>
    <property type="match status" value="1"/>
</dbReference>
<dbReference type="CDD" id="cd00332">
    <property type="entry name" value="PAL-HAL"/>
    <property type="match status" value="1"/>
</dbReference>
<dbReference type="PANTHER" id="PTHR10362">
    <property type="entry name" value="HISTIDINE AMMONIA-LYASE"/>
    <property type="match status" value="1"/>
</dbReference>
<sequence>MEGQNRLVLDGQDLEIKEVIEVAFRRKRVEPSSSLLNKLDEGFEKLKNKVSSGEKVYGLTTGFGSLAEKSVSSEDASCLQKSLLLSHAQGIGEPLPREVVRSMLLLRAQTLARNFSGVRGVLITYLMTFLNNDYHPVVPSQGSLGASGDLIPLAHLALPLIGRGKVEHNNQIIDGKKALQELNLLPYSLELREGLALINGTQAMLSLLINTLHHSYKLLNLYNLASSMSMEALCSSTSFLNDYVYKVRPHLGIGRAIAGIKNHLEGSQLVNPNPPHRVQEAYSLRCVPQVHGTTDTALSFAENIAKVELNSVTDNPLITPENLIVSQGNFHGAPLAWILDSLAIALIPLGNMSERRVYKLLSGSYEKSLPSYLSLKPGLQSGLMILQYQSASLVNYNKILAHPASVDTIPTAQGQEDHVSMGMNAGLKLIKIIDNLYYLLVIELITASRALRLQGLNQAGKGAKWFEENYGNQIFHSFEDQSLAEEMEYLKKELLERDFP</sequence>